<sequence>MTLTVPRRFRGPTTSGNGGYVAGLLAGLLAGRLAGGPVSVTLRTPPPLEAPLDVVADGAGLRLVDRETLVAEAVSADDGDLVAVDPVGPDEATAAASRYPGFATHPFPQCFVCGPEREPGDGLRLFPGRLGDGRTACVWDVTSELAGRRELVWAALDCPGGWSAPIEGRPMVLGRMTADIAGVPEPGEPCLVMGRFLETEGRKTWTASTVYGADGRQLGRAHATWIALPSS</sequence>
<dbReference type="RefSeq" id="WP_131894137.1">
    <property type="nucleotide sequence ID" value="NZ_SMKZ01000012.1"/>
</dbReference>
<evidence type="ECO:0008006" key="3">
    <source>
        <dbReference type="Google" id="ProtNLM"/>
    </source>
</evidence>
<dbReference type="OrthoDB" id="5495835at2"/>
<dbReference type="Proteomes" id="UP000294739">
    <property type="component" value="Unassembled WGS sequence"/>
</dbReference>
<dbReference type="SUPFAM" id="SSF54637">
    <property type="entry name" value="Thioesterase/thiol ester dehydrase-isomerase"/>
    <property type="match status" value="1"/>
</dbReference>
<dbReference type="InterPro" id="IPR029069">
    <property type="entry name" value="HotDog_dom_sf"/>
</dbReference>
<dbReference type="Gene3D" id="3.10.129.10">
    <property type="entry name" value="Hotdog Thioesterase"/>
    <property type="match status" value="1"/>
</dbReference>
<evidence type="ECO:0000313" key="2">
    <source>
        <dbReference type="Proteomes" id="UP000294739"/>
    </source>
</evidence>
<dbReference type="EMBL" id="SMKZ01000012">
    <property type="protein sequence ID" value="TDE10914.1"/>
    <property type="molecule type" value="Genomic_DNA"/>
</dbReference>
<proteinExistence type="predicted"/>
<comment type="caution">
    <text evidence="1">The sequence shown here is derived from an EMBL/GenBank/DDBJ whole genome shotgun (WGS) entry which is preliminary data.</text>
</comment>
<keyword evidence="2" id="KW-1185">Reference proteome</keyword>
<dbReference type="AlphaFoldDB" id="A0A4R5DGG3"/>
<organism evidence="1 2">
    <name type="scientific">Jiangella asiatica</name>
    <dbReference type="NCBI Taxonomy" id="2530372"/>
    <lineage>
        <taxon>Bacteria</taxon>
        <taxon>Bacillati</taxon>
        <taxon>Actinomycetota</taxon>
        <taxon>Actinomycetes</taxon>
        <taxon>Jiangellales</taxon>
        <taxon>Jiangellaceae</taxon>
        <taxon>Jiangella</taxon>
    </lineage>
</organism>
<gene>
    <name evidence="1" type="ORF">E1269_10550</name>
</gene>
<reference evidence="1 2" key="1">
    <citation type="submission" date="2019-03" db="EMBL/GenBank/DDBJ databases">
        <title>Draft genome sequences of novel Actinobacteria.</title>
        <authorList>
            <person name="Sahin N."/>
            <person name="Ay H."/>
            <person name="Saygin H."/>
        </authorList>
    </citation>
    <scope>NUCLEOTIDE SEQUENCE [LARGE SCALE GENOMIC DNA]</scope>
    <source>
        <strain evidence="1 2">5K138</strain>
    </source>
</reference>
<accession>A0A4R5DGG3</accession>
<evidence type="ECO:0000313" key="1">
    <source>
        <dbReference type="EMBL" id="TDE10914.1"/>
    </source>
</evidence>
<protein>
    <recommendedName>
        <fullName evidence="3">Thioesterase family protein</fullName>
    </recommendedName>
</protein>
<name>A0A4R5DGG3_9ACTN</name>
<dbReference type="InParanoid" id="A0A4R5DGG3"/>